<dbReference type="PROSITE" id="PS50006">
    <property type="entry name" value="FHA_DOMAIN"/>
    <property type="match status" value="1"/>
</dbReference>
<gene>
    <name evidence="10" type="ORF">R9X50_00028500</name>
</gene>
<evidence type="ECO:0000256" key="5">
    <source>
        <dbReference type="ARBA" id="ARBA00023204"/>
    </source>
</evidence>
<dbReference type="GO" id="GO:0030870">
    <property type="term" value="C:Mre11 complex"/>
    <property type="evidence" value="ECO:0007669"/>
    <property type="project" value="InterPro"/>
</dbReference>
<dbReference type="InterPro" id="IPR000253">
    <property type="entry name" value="FHA_dom"/>
</dbReference>
<evidence type="ECO:0000259" key="9">
    <source>
        <dbReference type="PROSITE" id="PS50006"/>
    </source>
</evidence>
<proteinExistence type="inferred from homology"/>
<dbReference type="AlphaFoldDB" id="A0AAQ3R4T4"/>
<dbReference type="InterPro" id="IPR040227">
    <property type="entry name" value="Nibrin-rel"/>
</dbReference>
<feature type="region of interest" description="Disordered" evidence="8">
    <location>
        <begin position="664"/>
        <end position="806"/>
    </location>
</feature>
<accession>A0AAQ3R4T4</accession>
<dbReference type="InterPro" id="IPR008984">
    <property type="entry name" value="SMAD_FHA_dom_sf"/>
</dbReference>
<keyword evidence="5" id="KW-0234">DNA repair</keyword>
<feature type="compositionally biased region" description="Low complexity" evidence="8">
    <location>
        <begin position="680"/>
        <end position="694"/>
    </location>
</feature>
<dbReference type="EMBL" id="CP138580">
    <property type="protein sequence ID" value="WPG97508.1"/>
    <property type="molecule type" value="Genomic_DNA"/>
</dbReference>
<dbReference type="GO" id="GO:0000724">
    <property type="term" value="P:double-strand break repair via homologous recombination"/>
    <property type="evidence" value="ECO:0007669"/>
    <property type="project" value="TreeGrafter"/>
</dbReference>
<name>A0AAQ3R4T4_9PEZI</name>
<evidence type="ECO:0000256" key="1">
    <source>
        <dbReference type="ARBA" id="ARBA00004123"/>
    </source>
</evidence>
<evidence type="ECO:0000256" key="8">
    <source>
        <dbReference type="SAM" id="MobiDB-lite"/>
    </source>
</evidence>
<evidence type="ECO:0000313" key="11">
    <source>
        <dbReference type="Proteomes" id="UP001303373"/>
    </source>
</evidence>
<feature type="compositionally biased region" description="Basic and acidic residues" evidence="8">
    <location>
        <begin position="609"/>
        <end position="625"/>
    </location>
</feature>
<dbReference type="GO" id="GO:0007095">
    <property type="term" value="P:mitotic G2 DNA damage checkpoint signaling"/>
    <property type="evidence" value="ECO:0007669"/>
    <property type="project" value="InterPro"/>
</dbReference>
<dbReference type="InterPro" id="IPR043014">
    <property type="entry name" value="Nibrin_BRCT2_sf"/>
</dbReference>
<feature type="compositionally biased region" description="Polar residues" evidence="8">
    <location>
        <begin position="740"/>
        <end position="754"/>
    </location>
</feature>
<dbReference type="Pfam" id="PF16508">
    <property type="entry name" value="NIBRIN_BRCT_II"/>
    <property type="match status" value="1"/>
</dbReference>
<evidence type="ECO:0000256" key="6">
    <source>
        <dbReference type="ARBA" id="ARBA00023242"/>
    </source>
</evidence>
<comment type="subcellular location">
    <subcellularLocation>
        <location evidence="2">Chromosome</location>
    </subcellularLocation>
    <subcellularLocation>
        <location evidence="1">Nucleus</location>
    </subcellularLocation>
</comment>
<evidence type="ECO:0000256" key="4">
    <source>
        <dbReference type="ARBA" id="ARBA00022763"/>
    </source>
</evidence>
<dbReference type="GO" id="GO:0003684">
    <property type="term" value="F:damaged DNA binding"/>
    <property type="evidence" value="ECO:0007669"/>
    <property type="project" value="TreeGrafter"/>
</dbReference>
<reference evidence="10 11" key="1">
    <citation type="submission" date="2023-11" db="EMBL/GenBank/DDBJ databases">
        <title>An acidophilic fungus is an integral part of prey digestion in a carnivorous sundew plant.</title>
        <authorList>
            <person name="Tsai I.J."/>
        </authorList>
    </citation>
    <scope>NUCLEOTIDE SEQUENCE [LARGE SCALE GENOMIC DNA]</scope>
    <source>
        <strain evidence="10">169a</strain>
    </source>
</reference>
<dbReference type="SUPFAM" id="SSF52113">
    <property type="entry name" value="BRCT domain"/>
    <property type="match status" value="1"/>
</dbReference>
<comment type="similarity">
    <text evidence="7">Belongs to the Nibrin family.</text>
</comment>
<dbReference type="GO" id="GO:0005694">
    <property type="term" value="C:chromosome"/>
    <property type="evidence" value="ECO:0007669"/>
    <property type="project" value="UniProtKB-SubCell"/>
</dbReference>
<dbReference type="Pfam" id="PF00498">
    <property type="entry name" value="FHA"/>
    <property type="match status" value="1"/>
</dbReference>
<dbReference type="InterPro" id="IPR032429">
    <property type="entry name" value="Nibrin_BRCT2"/>
</dbReference>
<evidence type="ECO:0000256" key="3">
    <source>
        <dbReference type="ARBA" id="ARBA00022454"/>
    </source>
</evidence>
<dbReference type="PANTHER" id="PTHR12162">
    <property type="entry name" value="NIBRIN-RELATED"/>
    <property type="match status" value="1"/>
</dbReference>
<dbReference type="Gene3D" id="3.40.50.10190">
    <property type="entry name" value="BRCT domain"/>
    <property type="match status" value="1"/>
</dbReference>
<sequence>MWLLSCEGDLFAGKARWLRPGSAHLFGRTSGRSKDGARIQYIDHKTVSRRHVVIEVGDVAPADSSLLHKRTEVKVTDASKAGTTLNGEKLSKETKILDGKDYTIKLGSYEQVFRLVWRPVNLCCTNLSGRSKAKAEELNSFREKLAGSDIKMTQEYVAQDTTHLVARKRNTPTALQALVNQKWLVTYEYIDALATAIKRSGLNENGDPRPCALELEFENGWPDEKHYIVPAGGEPVPRDNEYLIPRPERAEVFDRYTFIFLTKSQFDNLTPVVTSGGGKTLLWEVEDGVSNVEDLVDYVKSVAGKKGVADFRLSQHETKGGTVVVRLNDAGEWSSDFNRDTCLALDQTAIAQNEFLDAILVVNAANLRRQLPEHESLEPDEGALKPGNSPPRSLQQNEQPAPSVLEASTTAKAQPSQPQADENSAEQPTRMSRKRTRRAPTQPRFKGFDDFDPSQFAKPRSLSPEPSVEPSQPVSVLNMEIDDTSRNESVEQASKNGLKRAAPVAAEDNYDEILQGQAALKRRRLEAKAKDNRASSIQPPDSEPGQLATVTKKKKVVKEVDVRAEVRARRDFEEEERRKDEAALEDLKNIDISELKNVAVIEEMELPVRERPPRTAGEHGRREGWDPAWNGRKNFKKFRPQGQRRDGPRLQRVIVRLEEIPRKGNGIGDEYWLQPSISTQSSKGKGKSQSQSQSVRSAPIVPNSVDEDDSIAFRRRLQQTREDDALEAEILPEEIAGTARDSQFQPSPSQTIRAETQKPPAKRTAASQGGPAPKKSRPATVPSSRGTIDINDDDDDDGLKFRRRKR</sequence>
<keyword evidence="6" id="KW-0539">Nucleus</keyword>
<feature type="domain" description="FHA" evidence="9">
    <location>
        <begin position="28"/>
        <end position="90"/>
    </location>
</feature>
<feature type="compositionally biased region" description="Low complexity" evidence="8">
    <location>
        <begin position="459"/>
        <end position="477"/>
    </location>
</feature>
<feature type="region of interest" description="Disordered" evidence="8">
    <location>
        <begin position="373"/>
        <end position="503"/>
    </location>
</feature>
<feature type="compositionally biased region" description="Polar residues" evidence="8">
    <location>
        <begin position="390"/>
        <end position="430"/>
    </location>
</feature>
<feature type="region of interest" description="Disordered" evidence="8">
    <location>
        <begin position="609"/>
        <end position="652"/>
    </location>
</feature>
<dbReference type="Gene3D" id="2.60.200.20">
    <property type="match status" value="1"/>
</dbReference>
<dbReference type="SUPFAM" id="SSF49879">
    <property type="entry name" value="SMAD/FHA domain"/>
    <property type="match status" value="1"/>
</dbReference>
<dbReference type="Gene3D" id="3.40.50.10980">
    <property type="entry name" value="Nibrin, BRCT2 domain"/>
    <property type="match status" value="1"/>
</dbReference>
<dbReference type="Proteomes" id="UP001303373">
    <property type="component" value="Chromosome 1"/>
</dbReference>
<feature type="region of interest" description="Disordered" evidence="8">
    <location>
        <begin position="524"/>
        <end position="554"/>
    </location>
</feature>
<keyword evidence="3" id="KW-0158">Chromosome</keyword>
<keyword evidence="4" id="KW-0227">DNA damage</keyword>
<protein>
    <recommendedName>
        <fullName evidence="9">FHA domain-containing protein</fullName>
    </recommendedName>
</protein>
<dbReference type="PANTHER" id="PTHR12162:SF0">
    <property type="entry name" value="NIBRIN"/>
    <property type="match status" value="1"/>
</dbReference>
<keyword evidence="11" id="KW-1185">Reference proteome</keyword>
<evidence type="ECO:0000256" key="2">
    <source>
        <dbReference type="ARBA" id="ARBA00004286"/>
    </source>
</evidence>
<organism evidence="10 11">
    <name type="scientific">Acrodontium crateriforme</name>
    <dbReference type="NCBI Taxonomy" id="150365"/>
    <lineage>
        <taxon>Eukaryota</taxon>
        <taxon>Fungi</taxon>
        <taxon>Dikarya</taxon>
        <taxon>Ascomycota</taxon>
        <taxon>Pezizomycotina</taxon>
        <taxon>Dothideomycetes</taxon>
        <taxon>Dothideomycetidae</taxon>
        <taxon>Mycosphaerellales</taxon>
        <taxon>Teratosphaeriaceae</taxon>
        <taxon>Acrodontium</taxon>
    </lineage>
</organism>
<dbReference type="CDD" id="cd22667">
    <property type="entry name" value="FHA_NBN"/>
    <property type="match status" value="1"/>
</dbReference>
<dbReference type="InterPro" id="IPR036420">
    <property type="entry name" value="BRCT_dom_sf"/>
</dbReference>
<feature type="compositionally biased region" description="Basic and acidic residues" evidence="8">
    <location>
        <begin position="643"/>
        <end position="652"/>
    </location>
</feature>
<evidence type="ECO:0000313" key="10">
    <source>
        <dbReference type="EMBL" id="WPG97508.1"/>
    </source>
</evidence>
<evidence type="ECO:0000256" key="7">
    <source>
        <dbReference type="ARBA" id="ARBA00044757"/>
    </source>
</evidence>